<dbReference type="RefSeq" id="WP_033428829.1">
    <property type="nucleotide sequence ID" value="NZ_CP034550.1"/>
</dbReference>
<dbReference type="OrthoDB" id="9981662at2"/>
<dbReference type="AlphaFoldDB" id="A0A5Q0H436"/>
<keyword evidence="3" id="KW-1185">Reference proteome</keyword>
<name>A0A5Q0H436_SACSY</name>
<organism evidence="2 3">
    <name type="scientific">Saccharothrix syringae</name>
    <name type="common">Nocardiopsis syringae</name>
    <dbReference type="NCBI Taxonomy" id="103733"/>
    <lineage>
        <taxon>Bacteria</taxon>
        <taxon>Bacillati</taxon>
        <taxon>Actinomycetota</taxon>
        <taxon>Actinomycetes</taxon>
        <taxon>Pseudonocardiales</taxon>
        <taxon>Pseudonocardiaceae</taxon>
        <taxon>Saccharothrix</taxon>
    </lineage>
</organism>
<proteinExistence type="predicted"/>
<dbReference type="Proteomes" id="UP000325787">
    <property type="component" value="Chromosome"/>
</dbReference>
<accession>A0A5Q0H436</accession>
<protein>
    <submittedName>
        <fullName evidence="2">Uncharacterized protein</fullName>
    </submittedName>
</protein>
<evidence type="ECO:0000256" key="1">
    <source>
        <dbReference type="SAM" id="MobiDB-lite"/>
    </source>
</evidence>
<dbReference type="KEGG" id="ssyi:EKG83_28510"/>
<dbReference type="EMBL" id="CP034550">
    <property type="protein sequence ID" value="QFZ20813.1"/>
    <property type="molecule type" value="Genomic_DNA"/>
</dbReference>
<evidence type="ECO:0000313" key="2">
    <source>
        <dbReference type="EMBL" id="QFZ20813.1"/>
    </source>
</evidence>
<gene>
    <name evidence="2" type="ORF">EKG83_28510</name>
</gene>
<evidence type="ECO:0000313" key="3">
    <source>
        <dbReference type="Proteomes" id="UP000325787"/>
    </source>
</evidence>
<sequence length="78" mass="8784">MHDLVRAYAATTARDHLPEPARQAALEWAVDFYRHTAHTADRLLDGNDRVRLDPPAPGVRSRPTCPPRRRGRTTTSPT</sequence>
<reference evidence="3" key="1">
    <citation type="journal article" date="2021" name="Curr. Microbiol.">
        <title>Complete genome of nocamycin-producing strain Saccharothrix syringae NRRL B-16468 reveals the biosynthetic potential for secondary metabolites.</title>
        <authorList>
            <person name="Mo X."/>
            <person name="Yang S."/>
        </authorList>
    </citation>
    <scope>NUCLEOTIDE SEQUENCE [LARGE SCALE GENOMIC DNA]</scope>
    <source>
        <strain evidence="3">ATCC 51364 / DSM 43886 / JCM 6844 / KCTC 9398 / NBRC 14523 / NRRL B-16468 / INA 2240</strain>
    </source>
</reference>
<feature type="region of interest" description="Disordered" evidence="1">
    <location>
        <begin position="45"/>
        <end position="78"/>
    </location>
</feature>